<comment type="function">
    <text evidence="3">Required for rescue of stalled ribosomes mediated by trans-translation. Binds to transfer-messenger RNA (tmRNA), required for stable association of tmRNA with ribosomes. tmRNA and SmpB together mimic tRNA shape, replacing the anticodon stem-loop with SmpB. tmRNA is encoded by the ssrA gene; the 2 termini fold to resemble tRNA(Ala) and it encodes a 'tag peptide', a short internal open reading frame. During trans-translation Ala-aminoacylated tmRNA acts like a tRNA, entering the A-site of stalled ribosomes, displacing the stalled mRNA. The ribosome then switches to translate the ORF on the tmRNA; the nascent peptide is terminated with the 'tag peptide' encoded by the tmRNA and targeted for degradation. The ribosome is freed to recommence translation, which seems to be the essential function of trans-translation.</text>
</comment>
<evidence type="ECO:0000313" key="4">
    <source>
        <dbReference type="EMBL" id="AEH51150.1"/>
    </source>
</evidence>
<dbReference type="NCBIfam" id="TIGR00086">
    <property type="entry name" value="smpB"/>
    <property type="match status" value="1"/>
</dbReference>
<dbReference type="PROSITE" id="PS01317">
    <property type="entry name" value="SSRP"/>
    <property type="match status" value="1"/>
</dbReference>
<dbReference type="AlphaFoldDB" id="F7YYV7"/>
<evidence type="ECO:0000313" key="5">
    <source>
        <dbReference type="Proteomes" id="UP000006804"/>
    </source>
</evidence>
<dbReference type="Pfam" id="PF01668">
    <property type="entry name" value="SmpB"/>
    <property type="match status" value="1"/>
</dbReference>
<dbReference type="InterPro" id="IPR020081">
    <property type="entry name" value="SsrA-bd_prot_CS"/>
</dbReference>
<comment type="similarity">
    <text evidence="3">Belongs to the SmpB family.</text>
</comment>
<dbReference type="PANTHER" id="PTHR30308">
    <property type="entry name" value="TMRNA-BINDING COMPONENT OF TRANS-TRANSLATION TAGGING COMPLEX"/>
    <property type="match status" value="1"/>
</dbReference>
<dbReference type="NCBIfam" id="NF003843">
    <property type="entry name" value="PRK05422.1"/>
    <property type="match status" value="1"/>
</dbReference>
<dbReference type="HAMAP" id="MF_00023">
    <property type="entry name" value="SmpB"/>
    <property type="match status" value="1"/>
</dbReference>
<keyword evidence="5" id="KW-1185">Reference proteome</keyword>
<dbReference type="GO" id="GO:0070930">
    <property type="term" value="P:trans-translation-dependent protein tagging"/>
    <property type="evidence" value="ECO:0007669"/>
    <property type="project" value="TreeGrafter"/>
</dbReference>
<protein>
    <recommendedName>
        <fullName evidence="3">SsrA-binding protein</fullName>
    </recommendedName>
    <alternativeName>
        <fullName evidence="3">Small protein B</fullName>
    </alternativeName>
</protein>
<dbReference type="EMBL" id="CP002351">
    <property type="protein sequence ID" value="AEH51150.1"/>
    <property type="molecule type" value="Genomic_DNA"/>
</dbReference>
<evidence type="ECO:0000256" key="1">
    <source>
        <dbReference type="ARBA" id="ARBA00022490"/>
    </source>
</evidence>
<organism evidence="4 5">
    <name type="scientific">Pseudothermotoga thermarum DSM 5069</name>
    <dbReference type="NCBI Taxonomy" id="688269"/>
    <lineage>
        <taxon>Bacteria</taxon>
        <taxon>Thermotogati</taxon>
        <taxon>Thermotogota</taxon>
        <taxon>Thermotogae</taxon>
        <taxon>Thermotogales</taxon>
        <taxon>Thermotogaceae</taxon>
        <taxon>Pseudothermotoga</taxon>
    </lineage>
</organism>
<dbReference type="PATRIC" id="fig|688269.3.peg.1098"/>
<dbReference type="CDD" id="cd09294">
    <property type="entry name" value="SmpB"/>
    <property type="match status" value="1"/>
</dbReference>
<dbReference type="PANTHER" id="PTHR30308:SF2">
    <property type="entry name" value="SSRA-BINDING PROTEIN"/>
    <property type="match status" value="1"/>
</dbReference>
<reference evidence="4 5" key="1">
    <citation type="submission" date="2010-11" db="EMBL/GenBank/DDBJ databases">
        <title>The complete genome of Thermotoga thermarum DSM 5069.</title>
        <authorList>
            <consortium name="US DOE Joint Genome Institute (JGI-PGF)"/>
            <person name="Lucas S."/>
            <person name="Copeland A."/>
            <person name="Lapidus A."/>
            <person name="Bruce D."/>
            <person name="Goodwin L."/>
            <person name="Pitluck S."/>
            <person name="Kyrpides N."/>
            <person name="Mavromatis K."/>
            <person name="Ivanova N."/>
            <person name="Zeytun A."/>
            <person name="Brettin T."/>
            <person name="Detter J.C."/>
            <person name="Tapia R."/>
            <person name="Han C."/>
            <person name="Land M."/>
            <person name="Hauser L."/>
            <person name="Markowitz V."/>
            <person name="Cheng J.-F."/>
            <person name="Hugenholtz P."/>
            <person name="Woyke T."/>
            <person name="Wu D."/>
            <person name="Spring S."/>
            <person name="Schroeder M."/>
            <person name="Brambilla E."/>
            <person name="Klenk H.-P."/>
            <person name="Eisen J.A."/>
        </authorList>
    </citation>
    <scope>NUCLEOTIDE SEQUENCE [LARGE SCALE GENOMIC DNA]</scope>
    <source>
        <strain evidence="4 5">DSM 5069</strain>
    </source>
</reference>
<gene>
    <name evidence="3" type="primary">smpB</name>
    <name evidence="4" type="ORF">Theth_1070</name>
</gene>
<keyword evidence="2 3" id="KW-0694">RNA-binding</keyword>
<proteinExistence type="inferred from homology"/>
<dbReference type="SUPFAM" id="SSF74982">
    <property type="entry name" value="Small protein B (SmpB)"/>
    <property type="match status" value="1"/>
</dbReference>
<dbReference type="HOGENOM" id="CLU_108953_0_1_0"/>
<dbReference type="InterPro" id="IPR023620">
    <property type="entry name" value="SmpB"/>
</dbReference>
<evidence type="ECO:0000256" key="2">
    <source>
        <dbReference type="ARBA" id="ARBA00022884"/>
    </source>
</evidence>
<accession>F7YYV7</accession>
<dbReference type="STRING" id="688269.Theth_1070"/>
<dbReference type="GO" id="GO:0003723">
    <property type="term" value="F:RNA binding"/>
    <property type="evidence" value="ECO:0007669"/>
    <property type="project" value="UniProtKB-UniRule"/>
</dbReference>
<comment type="subcellular location">
    <subcellularLocation>
        <location evidence="3">Cytoplasm</location>
    </subcellularLocation>
    <text evidence="3">The tmRNA-SmpB complex associates with stalled 70S ribosomes.</text>
</comment>
<dbReference type="eggNOG" id="COG0691">
    <property type="taxonomic scope" value="Bacteria"/>
</dbReference>
<sequence length="149" mass="17545">MEIIAVNKKANDYEIIEKYEAGIELKGTEVKSLREKNVSFKDSFCRIKDGEVYLLNLHISPYRFANIFNHDPERPRKLLLHKREIKRLSGKLSAGGYTLIPTKIYFNDKGKVKVEIALAKGKKKYDKRQEIKEKEIEKRLRSIMKYRGR</sequence>
<dbReference type="GO" id="GO:0005829">
    <property type="term" value="C:cytosol"/>
    <property type="evidence" value="ECO:0007669"/>
    <property type="project" value="TreeGrafter"/>
</dbReference>
<dbReference type="InterPro" id="IPR000037">
    <property type="entry name" value="SsrA-bd_prot"/>
</dbReference>
<dbReference type="Proteomes" id="UP000006804">
    <property type="component" value="Chromosome"/>
</dbReference>
<evidence type="ECO:0000256" key="3">
    <source>
        <dbReference type="HAMAP-Rule" id="MF_00023"/>
    </source>
</evidence>
<name>F7YYV7_9THEM</name>
<dbReference type="KEGG" id="tta:Theth_1070"/>
<dbReference type="Gene3D" id="2.40.280.10">
    <property type="match status" value="1"/>
</dbReference>
<dbReference type="GO" id="GO:0070929">
    <property type="term" value="P:trans-translation"/>
    <property type="evidence" value="ECO:0007669"/>
    <property type="project" value="UniProtKB-UniRule"/>
</dbReference>
<dbReference type="RefSeq" id="WP_013932370.1">
    <property type="nucleotide sequence ID" value="NC_015707.1"/>
</dbReference>
<keyword evidence="1 3" id="KW-0963">Cytoplasm</keyword>
<dbReference type="OrthoDB" id="9805462at2"/>